<feature type="transmembrane region" description="Helical" evidence="1">
    <location>
        <begin position="35"/>
        <end position="54"/>
    </location>
</feature>
<name>A0A0F9BGN9_9ZZZZ</name>
<organism evidence="2">
    <name type="scientific">marine sediment metagenome</name>
    <dbReference type="NCBI Taxonomy" id="412755"/>
    <lineage>
        <taxon>unclassified sequences</taxon>
        <taxon>metagenomes</taxon>
        <taxon>ecological metagenomes</taxon>
    </lineage>
</organism>
<dbReference type="EMBL" id="LAZR01041035">
    <property type="protein sequence ID" value="KKL13007.1"/>
    <property type="molecule type" value="Genomic_DNA"/>
</dbReference>
<evidence type="ECO:0000313" key="2">
    <source>
        <dbReference type="EMBL" id="KKL13007.1"/>
    </source>
</evidence>
<keyword evidence="1" id="KW-0812">Transmembrane</keyword>
<evidence type="ECO:0000256" key="1">
    <source>
        <dbReference type="SAM" id="Phobius"/>
    </source>
</evidence>
<reference evidence="2" key="1">
    <citation type="journal article" date="2015" name="Nature">
        <title>Complex archaea that bridge the gap between prokaryotes and eukaryotes.</title>
        <authorList>
            <person name="Spang A."/>
            <person name="Saw J.H."/>
            <person name="Jorgensen S.L."/>
            <person name="Zaremba-Niedzwiedzka K."/>
            <person name="Martijn J."/>
            <person name="Lind A.E."/>
            <person name="van Eijk R."/>
            <person name="Schleper C."/>
            <person name="Guy L."/>
            <person name="Ettema T.J."/>
        </authorList>
    </citation>
    <scope>NUCLEOTIDE SEQUENCE</scope>
</reference>
<keyword evidence="1" id="KW-1133">Transmembrane helix</keyword>
<keyword evidence="1" id="KW-0472">Membrane</keyword>
<feature type="transmembrane region" description="Helical" evidence="1">
    <location>
        <begin position="6"/>
        <end position="23"/>
    </location>
</feature>
<accession>A0A0F9BGN9</accession>
<sequence length="55" mass="5650">MGELGIVLAIVLCAWVYATLHEYNKDGRGKVGPCIVTNALLFGAIAAGIASAFGL</sequence>
<gene>
    <name evidence="2" type="ORF">LCGC14_2530050</name>
</gene>
<protein>
    <submittedName>
        <fullName evidence="2">Uncharacterized protein</fullName>
    </submittedName>
</protein>
<dbReference type="AlphaFoldDB" id="A0A0F9BGN9"/>
<proteinExistence type="predicted"/>
<comment type="caution">
    <text evidence="2">The sequence shown here is derived from an EMBL/GenBank/DDBJ whole genome shotgun (WGS) entry which is preliminary data.</text>
</comment>